<evidence type="ECO:0000313" key="3">
    <source>
        <dbReference type="EMBL" id="PQO31159.1"/>
    </source>
</evidence>
<comment type="caution">
    <text evidence="3">The sequence shown here is derived from an EMBL/GenBank/DDBJ whole genome shotgun (WGS) entry which is preliminary data.</text>
</comment>
<organism evidence="3 4">
    <name type="scientific">Blastopirellula marina</name>
    <dbReference type="NCBI Taxonomy" id="124"/>
    <lineage>
        <taxon>Bacteria</taxon>
        <taxon>Pseudomonadati</taxon>
        <taxon>Planctomycetota</taxon>
        <taxon>Planctomycetia</taxon>
        <taxon>Pirellulales</taxon>
        <taxon>Pirellulaceae</taxon>
        <taxon>Blastopirellula</taxon>
    </lineage>
</organism>
<accession>A0A2S8FG67</accession>
<dbReference type="RefSeq" id="WP_105353685.1">
    <property type="nucleotide sequence ID" value="NZ_PUIA01000037.1"/>
</dbReference>
<proteinExistence type="predicted"/>
<dbReference type="OrthoDB" id="9762614at2"/>
<dbReference type="GO" id="GO:0005975">
    <property type="term" value="P:carbohydrate metabolic process"/>
    <property type="evidence" value="ECO:0007669"/>
    <property type="project" value="InterPro"/>
</dbReference>
<name>A0A2S8FG67_9BACT</name>
<dbReference type="EMBL" id="PUIA01000037">
    <property type="protein sequence ID" value="PQO31159.1"/>
    <property type="molecule type" value="Genomic_DNA"/>
</dbReference>
<dbReference type="InterPro" id="IPR004879">
    <property type="entry name" value="Ssp411-like_TRX"/>
</dbReference>
<evidence type="ECO:0000259" key="2">
    <source>
        <dbReference type="Pfam" id="PF03190"/>
    </source>
</evidence>
<dbReference type="Gene3D" id="1.50.10.10">
    <property type="match status" value="1"/>
</dbReference>
<dbReference type="AlphaFoldDB" id="A0A2S8FG67"/>
<dbReference type="PIRSF" id="PIRSF006402">
    <property type="entry name" value="UCP006402_thioredoxin"/>
    <property type="match status" value="1"/>
</dbReference>
<reference evidence="3 4" key="1">
    <citation type="submission" date="2018-02" db="EMBL/GenBank/DDBJ databases">
        <title>Comparative genomes isolates from brazilian mangrove.</title>
        <authorList>
            <person name="Araujo J.E."/>
            <person name="Taketani R.G."/>
            <person name="Silva M.C.P."/>
            <person name="Loureco M.V."/>
            <person name="Andreote F.D."/>
        </authorList>
    </citation>
    <scope>NUCLEOTIDE SEQUENCE [LARGE SCALE GENOMIC DNA]</scope>
    <source>
        <strain evidence="3 4">HEX-2 MGV</strain>
    </source>
</reference>
<dbReference type="InterPro" id="IPR012341">
    <property type="entry name" value="6hp_glycosidase-like_sf"/>
</dbReference>
<dbReference type="PANTHER" id="PTHR42899">
    <property type="entry name" value="SPERMATOGENESIS-ASSOCIATED PROTEIN 20"/>
    <property type="match status" value="1"/>
</dbReference>
<feature type="chain" id="PRO_5015671715" evidence="1">
    <location>
        <begin position="22"/>
        <end position="627"/>
    </location>
</feature>
<dbReference type="InterPro" id="IPR008928">
    <property type="entry name" value="6-hairpin_glycosidase_sf"/>
</dbReference>
<dbReference type="InterPro" id="IPR036249">
    <property type="entry name" value="Thioredoxin-like_sf"/>
</dbReference>
<evidence type="ECO:0000256" key="1">
    <source>
        <dbReference type="SAM" id="SignalP"/>
    </source>
</evidence>
<dbReference type="InterPro" id="IPR024705">
    <property type="entry name" value="Ssp411"/>
</dbReference>
<dbReference type="Proteomes" id="UP000240009">
    <property type="component" value="Unassembled WGS sequence"/>
</dbReference>
<dbReference type="SUPFAM" id="SSF48208">
    <property type="entry name" value="Six-hairpin glycosidases"/>
    <property type="match status" value="1"/>
</dbReference>
<dbReference type="SUPFAM" id="SSF52833">
    <property type="entry name" value="Thioredoxin-like"/>
    <property type="match status" value="1"/>
</dbReference>
<evidence type="ECO:0000313" key="4">
    <source>
        <dbReference type="Proteomes" id="UP000240009"/>
    </source>
</evidence>
<gene>
    <name evidence="3" type="ORF">C5Y96_12465</name>
</gene>
<dbReference type="Pfam" id="PF03190">
    <property type="entry name" value="Thioredox_DsbH"/>
    <property type="match status" value="1"/>
</dbReference>
<feature type="signal peptide" evidence="1">
    <location>
        <begin position="1"/>
        <end position="21"/>
    </location>
</feature>
<dbReference type="CDD" id="cd02955">
    <property type="entry name" value="SSP411"/>
    <property type="match status" value="1"/>
</dbReference>
<dbReference type="PANTHER" id="PTHR42899:SF1">
    <property type="entry name" value="SPERMATOGENESIS-ASSOCIATED PROTEIN 20"/>
    <property type="match status" value="1"/>
</dbReference>
<keyword evidence="1" id="KW-0732">Signal</keyword>
<protein>
    <submittedName>
        <fullName evidence="3">Thioredoxin domain-containing protein</fullName>
    </submittedName>
</protein>
<feature type="domain" description="Spermatogenesis-associated protein 20-like TRX" evidence="2">
    <location>
        <begin position="27"/>
        <end position="198"/>
    </location>
</feature>
<dbReference type="Gene3D" id="3.40.30.10">
    <property type="entry name" value="Glutaredoxin"/>
    <property type="match status" value="1"/>
</dbReference>
<sequence length="627" mass="70595">MKYFATLAPFLVIIAAQFAWAEDTPKQNRLRLETSAYLQMHADNPIDWYPWGEEALARAKAENKPIFLSIGYASCHWCHVMEEESFSNPKIAEFLNKHFVCIKVDREERPDVDSVYMLATQIMANNSGWPLNVFLTPDAKPFIGTTYLPAEDREVPLADGQAIGVQPGFLTLAKRVAIAWSEQKPQLEEVGDNITRALRQVLGRPLLPPELADRDSIFRTFDRSLEKEFDPRFGGFEFEEGNDRIPKFPQPSYLYYLLKRNDSGNATSGNMLELTLEKMASGGIYDQVGGGFHRYSTDRHWKIPHFEKMLYDNGQLLSIYAQASKSLDKPEFAVVARGIADFVLSEMTGPDGEFYSAIDADSDGEEGAYYRFTPEELQQKLSADQQRLAEQAFGMTGTPNFEKKYYVPQFHGAPEEEKLVDLKAALLAIRNQRTKPFLDKKVITSWNGQMIRGLADAGRILEEPRYTEAASRSADHLLKLAAANDGRLRRTWETKENHPPAYVDDYAMLIDGLLALHIATGEQRWLDEAVKLQATQQKHYGDETFGGYYFTPDDNSNLIVRGKLYTDGALPSGNAVSVGNLKKLAKLIPDQAEQYNALAQKTIESSSTLLNDHPNSTARMAAELVED</sequence>